<evidence type="ECO:0000256" key="1">
    <source>
        <dbReference type="ARBA" id="ARBA00009129"/>
    </source>
</evidence>
<feature type="domain" description="CsbD-like" evidence="3">
    <location>
        <begin position="5"/>
        <end position="56"/>
    </location>
</feature>
<evidence type="ECO:0000313" key="5">
    <source>
        <dbReference type="Proteomes" id="UP001499854"/>
    </source>
</evidence>
<gene>
    <name evidence="4" type="ORF">GCM10009838_79810</name>
</gene>
<feature type="compositionally biased region" description="Basic and acidic residues" evidence="2">
    <location>
        <begin position="14"/>
        <end position="63"/>
    </location>
</feature>
<dbReference type="Proteomes" id="UP001499854">
    <property type="component" value="Unassembled WGS sequence"/>
</dbReference>
<name>A0ABN2T8T6_9ACTN</name>
<protein>
    <recommendedName>
        <fullName evidence="3">CsbD-like domain-containing protein</fullName>
    </recommendedName>
</protein>
<dbReference type="Pfam" id="PF05532">
    <property type="entry name" value="CsbD"/>
    <property type="match status" value="1"/>
</dbReference>
<feature type="region of interest" description="Disordered" evidence="2">
    <location>
        <begin position="1"/>
        <end position="63"/>
    </location>
</feature>
<dbReference type="RefSeq" id="WP_344662413.1">
    <property type="nucleotide sequence ID" value="NZ_BAAAQM010000073.1"/>
</dbReference>
<evidence type="ECO:0000256" key="2">
    <source>
        <dbReference type="SAM" id="MobiDB-lite"/>
    </source>
</evidence>
<dbReference type="EMBL" id="BAAAQM010000073">
    <property type="protein sequence ID" value="GAA2001955.1"/>
    <property type="molecule type" value="Genomic_DNA"/>
</dbReference>
<proteinExistence type="inferred from homology"/>
<comment type="similarity">
    <text evidence="1">Belongs to the UPF0337 (CsbD) family.</text>
</comment>
<comment type="caution">
    <text evidence="4">The sequence shown here is derived from an EMBL/GenBank/DDBJ whole genome shotgun (WGS) entry which is preliminary data.</text>
</comment>
<dbReference type="InterPro" id="IPR036629">
    <property type="entry name" value="YjbJ_sf"/>
</dbReference>
<organism evidence="4 5">
    <name type="scientific">Catenulispora subtropica</name>
    <dbReference type="NCBI Taxonomy" id="450798"/>
    <lineage>
        <taxon>Bacteria</taxon>
        <taxon>Bacillati</taxon>
        <taxon>Actinomycetota</taxon>
        <taxon>Actinomycetes</taxon>
        <taxon>Catenulisporales</taxon>
        <taxon>Catenulisporaceae</taxon>
        <taxon>Catenulispora</taxon>
    </lineage>
</organism>
<accession>A0ABN2T8T6</accession>
<dbReference type="Gene3D" id="1.10.1470.10">
    <property type="entry name" value="YjbJ"/>
    <property type="match status" value="1"/>
</dbReference>
<evidence type="ECO:0000259" key="3">
    <source>
        <dbReference type="Pfam" id="PF05532"/>
    </source>
</evidence>
<evidence type="ECO:0000313" key="4">
    <source>
        <dbReference type="EMBL" id="GAA2001955.1"/>
    </source>
</evidence>
<dbReference type="InterPro" id="IPR008462">
    <property type="entry name" value="CsbD"/>
</dbReference>
<feature type="region of interest" description="Disordered" evidence="2">
    <location>
        <begin position="75"/>
        <end position="98"/>
    </location>
</feature>
<sequence>MGVGNKTKYAAQDAKGKVKEAAGKVSGNDRLRAEGRGDQVEAHAKHAADKAKDTAKNVGKEAKGKAKEVAGAVTGKQGMEAKGKAEQVAAHAKQKANK</sequence>
<reference evidence="4 5" key="1">
    <citation type="journal article" date="2019" name="Int. J. Syst. Evol. Microbiol.">
        <title>The Global Catalogue of Microorganisms (GCM) 10K type strain sequencing project: providing services to taxonomists for standard genome sequencing and annotation.</title>
        <authorList>
            <consortium name="The Broad Institute Genomics Platform"/>
            <consortium name="The Broad Institute Genome Sequencing Center for Infectious Disease"/>
            <person name="Wu L."/>
            <person name="Ma J."/>
        </authorList>
    </citation>
    <scope>NUCLEOTIDE SEQUENCE [LARGE SCALE GENOMIC DNA]</scope>
    <source>
        <strain evidence="4 5">JCM 16013</strain>
    </source>
</reference>
<dbReference type="SUPFAM" id="SSF69047">
    <property type="entry name" value="Hypothetical protein YjbJ"/>
    <property type="match status" value="2"/>
</dbReference>
<keyword evidence="5" id="KW-1185">Reference proteome</keyword>